<dbReference type="AlphaFoldDB" id="A0A7R9EG05"/>
<protein>
    <submittedName>
        <fullName evidence="1">Uncharacterized protein</fullName>
    </submittedName>
</protein>
<gene>
    <name evidence="1" type="ORF">TMSB3V08_LOCUS9955</name>
</gene>
<evidence type="ECO:0000313" key="1">
    <source>
        <dbReference type="EMBL" id="CAD7433275.1"/>
    </source>
</evidence>
<name>A0A7R9EG05_9NEOP</name>
<dbReference type="EMBL" id="OB796288">
    <property type="protein sequence ID" value="CAD7433275.1"/>
    <property type="molecule type" value="Genomic_DNA"/>
</dbReference>
<sequence length="87" mass="10366">MENFKEFWDSKIGTCKKSRYPPYSEKKIAMLGFLLKKRAGVSLKYLPHLVMLSRHRGYVRFQSHCPAKPRKNFRIHSELEEGKIKLR</sequence>
<reference evidence="1" key="1">
    <citation type="submission" date="2020-11" db="EMBL/GenBank/DDBJ databases">
        <authorList>
            <person name="Tran Van P."/>
        </authorList>
    </citation>
    <scope>NUCLEOTIDE SEQUENCE</scope>
</reference>
<organism evidence="1">
    <name type="scientific">Timema monikensis</name>
    <dbReference type="NCBI Taxonomy" id="170555"/>
    <lineage>
        <taxon>Eukaryota</taxon>
        <taxon>Metazoa</taxon>
        <taxon>Ecdysozoa</taxon>
        <taxon>Arthropoda</taxon>
        <taxon>Hexapoda</taxon>
        <taxon>Insecta</taxon>
        <taxon>Pterygota</taxon>
        <taxon>Neoptera</taxon>
        <taxon>Polyneoptera</taxon>
        <taxon>Phasmatodea</taxon>
        <taxon>Timematodea</taxon>
        <taxon>Timematoidea</taxon>
        <taxon>Timematidae</taxon>
        <taxon>Timema</taxon>
    </lineage>
</organism>
<proteinExistence type="predicted"/>
<accession>A0A7R9EG05</accession>